<feature type="non-terminal residue" evidence="3">
    <location>
        <position position="1"/>
    </location>
</feature>
<keyword evidence="4" id="KW-1185">Reference proteome</keyword>
<dbReference type="EMBL" id="CAUYUJ010003975">
    <property type="protein sequence ID" value="CAK0807654.1"/>
    <property type="molecule type" value="Genomic_DNA"/>
</dbReference>
<accession>A0ABN9QU85</accession>
<dbReference type="Pfam" id="PF00013">
    <property type="entry name" value="KH_1"/>
    <property type="match status" value="1"/>
</dbReference>
<dbReference type="SUPFAM" id="SSF54791">
    <property type="entry name" value="Eukaryotic type KH-domain (KH-domain type I)"/>
    <property type="match status" value="1"/>
</dbReference>
<dbReference type="PROSITE" id="PS50084">
    <property type="entry name" value="KH_TYPE_1"/>
    <property type="match status" value="1"/>
</dbReference>
<comment type="caution">
    <text evidence="3">The sequence shown here is derived from an EMBL/GenBank/DDBJ whole genome shotgun (WGS) entry which is preliminary data.</text>
</comment>
<sequence>GRAGKFGPHAFKVCCPEPLVARLVGNQGVLIHQIEDQSKSHLQFSPRGEYYPGTRLRILTVFTGEPHNIFEALTLVLDDLISKADEDRDGSRGRGGVDFVDDMGRPIFRCALSKAAAGAVIGTRGERVK</sequence>
<evidence type="ECO:0000313" key="3">
    <source>
        <dbReference type="EMBL" id="CAK0807654.1"/>
    </source>
</evidence>
<protein>
    <recommendedName>
        <fullName evidence="2">K Homology domain-containing protein</fullName>
    </recommendedName>
</protein>
<feature type="domain" description="K Homology" evidence="2">
    <location>
        <begin position="12"/>
        <end position="77"/>
    </location>
</feature>
<dbReference type="Gene3D" id="3.30.310.210">
    <property type="match status" value="1"/>
</dbReference>
<dbReference type="InterPro" id="IPR004088">
    <property type="entry name" value="KH_dom_type_1"/>
</dbReference>
<organism evidence="3 4">
    <name type="scientific">Prorocentrum cordatum</name>
    <dbReference type="NCBI Taxonomy" id="2364126"/>
    <lineage>
        <taxon>Eukaryota</taxon>
        <taxon>Sar</taxon>
        <taxon>Alveolata</taxon>
        <taxon>Dinophyceae</taxon>
        <taxon>Prorocentrales</taxon>
        <taxon>Prorocentraceae</taxon>
        <taxon>Prorocentrum</taxon>
    </lineage>
</organism>
<reference evidence="3" key="1">
    <citation type="submission" date="2023-10" db="EMBL/GenBank/DDBJ databases">
        <authorList>
            <person name="Chen Y."/>
            <person name="Shah S."/>
            <person name="Dougan E. K."/>
            <person name="Thang M."/>
            <person name="Chan C."/>
        </authorList>
    </citation>
    <scope>NUCLEOTIDE SEQUENCE [LARGE SCALE GENOMIC DNA]</scope>
</reference>
<evidence type="ECO:0000256" key="1">
    <source>
        <dbReference type="PROSITE-ProRule" id="PRU00117"/>
    </source>
</evidence>
<dbReference type="Proteomes" id="UP001189429">
    <property type="component" value="Unassembled WGS sequence"/>
</dbReference>
<gene>
    <name evidence="3" type="ORF">PCOR1329_LOCUS13459</name>
</gene>
<keyword evidence="1" id="KW-0694">RNA-binding</keyword>
<feature type="non-terminal residue" evidence="3">
    <location>
        <position position="129"/>
    </location>
</feature>
<name>A0ABN9QU85_9DINO</name>
<dbReference type="InterPro" id="IPR036612">
    <property type="entry name" value="KH_dom_type_1_sf"/>
</dbReference>
<evidence type="ECO:0000259" key="2">
    <source>
        <dbReference type="Pfam" id="PF00013"/>
    </source>
</evidence>
<proteinExistence type="predicted"/>
<evidence type="ECO:0000313" key="4">
    <source>
        <dbReference type="Proteomes" id="UP001189429"/>
    </source>
</evidence>